<evidence type="ECO:0000313" key="3">
    <source>
        <dbReference type="EMBL" id="SBO92306.1"/>
    </source>
</evidence>
<organism evidence="3">
    <name type="scientific">Nonomuraea gerenzanensis</name>
    <dbReference type="NCBI Taxonomy" id="93944"/>
    <lineage>
        <taxon>Bacteria</taxon>
        <taxon>Bacillati</taxon>
        <taxon>Actinomycetota</taxon>
        <taxon>Actinomycetes</taxon>
        <taxon>Streptosporangiales</taxon>
        <taxon>Streptosporangiaceae</taxon>
        <taxon>Nonomuraea</taxon>
    </lineage>
</organism>
<evidence type="ECO:0000256" key="1">
    <source>
        <dbReference type="SAM" id="MobiDB-lite"/>
    </source>
</evidence>
<feature type="compositionally biased region" description="Polar residues" evidence="1">
    <location>
        <begin position="1"/>
        <end position="16"/>
    </location>
</feature>
<keyword evidence="2" id="KW-1133">Transmembrane helix</keyword>
<dbReference type="RefSeq" id="WP_225271584.1">
    <property type="nucleotide sequence ID" value="NZ_CP084058.1"/>
</dbReference>
<name>A0A1M4E0G2_9ACTN</name>
<dbReference type="AlphaFoldDB" id="A0A1M4E0G2"/>
<sequence length="282" mass="29642">MSDPYLNSLSPVSRGSSPLIPLNPESGKLGSLSAAGAESSASRGLSALRAAGRMSAWVVPAVMVAATVNADEGEIARAGTIWSVGMSARLDDGIKNLMPQILKTSETGWIAADQQEYARVHARFHGEIGALRKMFDDIGKVLDEIAAAFRAYWVAISVLGAAAVAALVRALWLKMFPAPQTRALGMLLEQLTGAKVLTAVTIGTGVMGALLSKGGDTLTTMAKKERQFGYVAPTGVAAIDFQRARLDVSDYPSFKEPPAPGRLPAGSQNFDWIAPDVSTTTP</sequence>
<reference evidence="3" key="1">
    <citation type="submission" date="2016-04" db="EMBL/GenBank/DDBJ databases">
        <authorList>
            <person name="Evans L.H."/>
            <person name="Alamgir A."/>
            <person name="Owens N."/>
            <person name="Weber N.D."/>
            <person name="Virtaneva K."/>
            <person name="Barbian K."/>
            <person name="Babar A."/>
            <person name="Rosenke K."/>
        </authorList>
    </citation>
    <scope>NUCLEOTIDE SEQUENCE</scope>
    <source>
        <strain evidence="3">Nono1</strain>
    </source>
</reference>
<keyword evidence="2" id="KW-0812">Transmembrane</keyword>
<gene>
    <name evidence="3" type="ORF">BN4615_P1820</name>
</gene>
<evidence type="ECO:0000256" key="2">
    <source>
        <dbReference type="SAM" id="Phobius"/>
    </source>
</evidence>
<proteinExistence type="predicted"/>
<protein>
    <submittedName>
        <fullName evidence="3">Uncharacterized protein</fullName>
    </submittedName>
</protein>
<accession>A0A1M4E0G2</accession>
<dbReference type="EMBL" id="LT559118">
    <property type="protein sequence ID" value="SBO92306.1"/>
    <property type="molecule type" value="Genomic_DNA"/>
</dbReference>
<feature type="region of interest" description="Disordered" evidence="1">
    <location>
        <begin position="1"/>
        <end position="20"/>
    </location>
</feature>
<feature type="transmembrane region" description="Helical" evidence="2">
    <location>
        <begin position="151"/>
        <end position="172"/>
    </location>
</feature>
<keyword evidence="2" id="KW-0472">Membrane</keyword>